<dbReference type="InterPro" id="IPR002543">
    <property type="entry name" value="FtsK_dom"/>
</dbReference>
<gene>
    <name evidence="3" type="ORF">ACFQZ8_20185</name>
</gene>
<feature type="domain" description="FtsK" evidence="2">
    <location>
        <begin position="1"/>
        <end position="184"/>
    </location>
</feature>
<evidence type="ECO:0000256" key="1">
    <source>
        <dbReference type="PROSITE-ProRule" id="PRU00289"/>
    </source>
</evidence>
<dbReference type="EMBL" id="JBHTHM010001221">
    <property type="protein sequence ID" value="MFD0786224.1"/>
    <property type="molecule type" value="Genomic_DNA"/>
</dbReference>
<comment type="caution">
    <text evidence="3">The sequence shown here is derived from an EMBL/GenBank/DDBJ whole genome shotgun (WGS) entry which is preliminary data.</text>
</comment>
<dbReference type="Pfam" id="PF01580">
    <property type="entry name" value="FtsK_SpoIIIE"/>
    <property type="match status" value="1"/>
</dbReference>
<sequence length="205" mass="22775">MQPVWHDFGDVPHLTVLGDTESGKTNMLRHLARAVMARYTPAEARIMIVDYRRQLFDSVAQEYRLGYSVSTDSTRETVADAVAGLGPRMPGADVTPEQLRRRDWWTGPQLFVLVDDYDLLAGHDSPLMPLLPYLAQGADIGFHLVLTRGAANVMRMSMDPLLRRMQETNSPDVALSCPPTEGPLLGNTKPRHLPAGRALLCTRRG</sequence>
<reference evidence="4" key="1">
    <citation type="journal article" date="2019" name="Int. J. Syst. Evol. Microbiol.">
        <title>The Global Catalogue of Microorganisms (GCM) 10K type strain sequencing project: providing services to taxonomists for standard genome sequencing and annotation.</title>
        <authorList>
            <consortium name="The Broad Institute Genomics Platform"/>
            <consortium name="The Broad Institute Genome Sequencing Center for Infectious Disease"/>
            <person name="Wu L."/>
            <person name="Ma J."/>
        </authorList>
    </citation>
    <scope>NUCLEOTIDE SEQUENCE [LARGE SCALE GENOMIC DNA]</scope>
    <source>
        <strain evidence="4">JCM 32148</strain>
    </source>
</reference>
<name>A0ABW3A6G6_9ACTN</name>
<dbReference type="SUPFAM" id="SSF52540">
    <property type="entry name" value="P-loop containing nucleoside triphosphate hydrolases"/>
    <property type="match status" value="1"/>
</dbReference>
<dbReference type="Proteomes" id="UP001597053">
    <property type="component" value="Unassembled WGS sequence"/>
</dbReference>
<dbReference type="PROSITE" id="PS50901">
    <property type="entry name" value="FTSK"/>
    <property type="match status" value="1"/>
</dbReference>
<accession>A0ABW3A6G6</accession>
<feature type="non-terminal residue" evidence="3">
    <location>
        <position position="205"/>
    </location>
</feature>
<evidence type="ECO:0000313" key="3">
    <source>
        <dbReference type="EMBL" id="MFD0786224.1"/>
    </source>
</evidence>
<organism evidence="3 4">
    <name type="scientific">Micromonospora azadirachtae</name>
    <dbReference type="NCBI Taxonomy" id="1970735"/>
    <lineage>
        <taxon>Bacteria</taxon>
        <taxon>Bacillati</taxon>
        <taxon>Actinomycetota</taxon>
        <taxon>Actinomycetes</taxon>
        <taxon>Micromonosporales</taxon>
        <taxon>Micromonosporaceae</taxon>
        <taxon>Micromonospora</taxon>
    </lineage>
</organism>
<proteinExistence type="predicted"/>
<evidence type="ECO:0000259" key="2">
    <source>
        <dbReference type="PROSITE" id="PS50901"/>
    </source>
</evidence>
<protein>
    <submittedName>
        <fullName evidence="3">FtsK/SpoIIIE domain-containing protein</fullName>
    </submittedName>
</protein>
<dbReference type="InterPro" id="IPR027417">
    <property type="entry name" value="P-loop_NTPase"/>
</dbReference>
<keyword evidence="4" id="KW-1185">Reference proteome</keyword>
<keyword evidence="1" id="KW-0067">ATP-binding</keyword>
<evidence type="ECO:0000313" key="4">
    <source>
        <dbReference type="Proteomes" id="UP001597053"/>
    </source>
</evidence>
<feature type="binding site" evidence="1">
    <location>
        <begin position="18"/>
        <end position="25"/>
    </location>
    <ligand>
        <name>ATP</name>
        <dbReference type="ChEBI" id="CHEBI:30616"/>
    </ligand>
</feature>
<keyword evidence="1" id="KW-0547">Nucleotide-binding</keyword>
<dbReference type="Gene3D" id="3.40.50.300">
    <property type="entry name" value="P-loop containing nucleotide triphosphate hydrolases"/>
    <property type="match status" value="1"/>
</dbReference>